<name>A0A2N0UYZ2_9FIRM</name>
<dbReference type="Proteomes" id="UP000233425">
    <property type="component" value="Unassembled WGS sequence"/>
</dbReference>
<protein>
    <submittedName>
        <fullName evidence="1">Uncharacterized protein</fullName>
    </submittedName>
</protein>
<reference evidence="1" key="1">
    <citation type="journal article" date="2018" name="Environ. Microbiol.">
        <title>Sporulation capability and amylosome conservation among diverse human colonic and rumen isolates of the keystone starch-degrader Ruminococcus bromii.</title>
        <authorList>
            <person name="Mukhopadhya I."/>
            <person name="Morais S."/>
            <person name="Laverde-Gomez J."/>
            <person name="Sheridan P.O."/>
            <person name="Walker A.W."/>
            <person name="Kelly W."/>
            <person name="Klieve A.V."/>
            <person name="Ouwerkerk D."/>
            <person name="Duncan S.H."/>
            <person name="Louis P."/>
            <person name="Koropatkin N."/>
            <person name="Cockburn D."/>
            <person name="Kibler R."/>
            <person name="Cooper P.J."/>
            <person name="Sandoval C."/>
            <person name="Crost E."/>
            <person name="Juge N."/>
            <person name="Bayer E.A."/>
            <person name="Flint H.J."/>
        </authorList>
    </citation>
    <scope>NUCLEOTIDE SEQUENCE [LARGE SCALE GENOMIC DNA]</scope>
    <source>
        <strain evidence="1">ATCC 27255</strain>
    </source>
</reference>
<dbReference type="RefSeq" id="WP_242958564.1">
    <property type="nucleotide sequence ID" value="NZ_CABMMZ010000029.1"/>
</dbReference>
<organism evidence="1 2">
    <name type="scientific">Ruminococcus bromii</name>
    <dbReference type="NCBI Taxonomy" id="40518"/>
    <lineage>
        <taxon>Bacteria</taxon>
        <taxon>Bacillati</taxon>
        <taxon>Bacillota</taxon>
        <taxon>Clostridia</taxon>
        <taxon>Eubacteriales</taxon>
        <taxon>Oscillospiraceae</taxon>
        <taxon>Ruminococcus</taxon>
    </lineage>
</organism>
<gene>
    <name evidence="1" type="ORF">RBATCC27255_00555</name>
</gene>
<dbReference type="Pfam" id="PF14202">
    <property type="entry name" value="TnpW"/>
    <property type="match status" value="1"/>
</dbReference>
<keyword evidence="2" id="KW-1185">Reference proteome</keyword>
<dbReference type="AlphaFoldDB" id="A0A2N0UYZ2"/>
<evidence type="ECO:0000313" key="2">
    <source>
        <dbReference type="Proteomes" id="UP000233425"/>
    </source>
</evidence>
<sequence length="91" mass="10863">MYYVDEKGKVLDIQTPLTEALNAVIEDYFDMLSKMTAEQRLNYFKYEQFVEPLRYTQDIDNTTYVVRTHFNQNADKTILKKIEKIVEKDSI</sequence>
<accession>A0A2N0UYZ2</accession>
<evidence type="ECO:0000313" key="1">
    <source>
        <dbReference type="EMBL" id="PKD32190.1"/>
    </source>
</evidence>
<proteinExistence type="predicted"/>
<comment type="caution">
    <text evidence="1">The sequence shown here is derived from an EMBL/GenBank/DDBJ whole genome shotgun (WGS) entry which is preliminary data.</text>
</comment>
<dbReference type="EMBL" id="NNSR01000029">
    <property type="protein sequence ID" value="PKD32190.1"/>
    <property type="molecule type" value="Genomic_DNA"/>
</dbReference>
<dbReference type="InterPro" id="IPR026990">
    <property type="entry name" value="TnpW"/>
</dbReference>